<evidence type="ECO:0000313" key="5">
    <source>
        <dbReference type="EMBL" id="SDH15879.1"/>
    </source>
</evidence>
<name>A0A1G8A4L7_ANETH</name>
<dbReference type="Gene3D" id="1.10.1660.10">
    <property type="match status" value="1"/>
</dbReference>
<dbReference type="InterPro" id="IPR041698">
    <property type="entry name" value="Methyltransf_25"/>
</dbReference>
<feature type="domain" description="HTH merR-type" evidence="4">
    <location>
        <begin position="1"/>
        <end position="72"/>
    </location>
</feature>
<keyword evidence="1" id="KW-0805">Transcription regulation</keyword>
<dbReference type="InterPro" id="IPR000551">
    <property type="entry name" value="MerR-type_HTH_dom"/>
</dbReference>
<reference evidence="5 6" key="1">
    <citation type="submission" date="2016-10" db="EMBL/GenBank/DDBJ databases">
        <authorList>
            <person name="de Groot N.N."/>
        </authorList>
    </citation>
    <scope>NUCLEOTIDE SEQUENCE [LARGE SCALE GENOMIC DNA]</scope>
    <source>
        <strain evidence="5 6">L 420-91</strain>
    </source>
</reference>
<dbReference type="CDD" id="cd00592">
    <property type="entry name" value="HTH_MerR-like"/>
    <property type="match status" value="1"/>
</dbReference>
<evidence type="ECO:0000256" key="2">
    <source>
        <dbReference type="ARBA" id="ARBA00023125"/>
    </source>
</evidence>
<dbReference type="GO" id="GO:0032259">
    <property type="term" value="P:methylation"/>
    <property type="evidence" value="ECO:0007669"/>
    <property type="project" value="UniProtKB-KW"/>
</dbReference>
<gene>
    <name evidence="5" type="ORF">SAMN04489735_10147</name>
</gene>
<dbReference type="PROSITE" id="PS50937">
    <property type="entry name" value="HTH_MERR_2"/>
    <property type="match status" value="1"/>
</dbReference>
<keyword evidence="2" id="KW-0238">DNA-binding</keyword>
<dbReference type="Pfam" id="PF13411">
    <property type="entry name" value="MerR_1"/>
    <property type="match status" value="1"/>
</dbReference>
<dbReference type="Proteomes" id="UP000198956">
    <property type="component" value="Unassembled WGS sequence"/>
</dbReference>
<dbReference type="AlphaFoldDB" id="A0A1G8A4L7"/>
<dbReference type="SUPFAM" id="SSF53335">
    <property type="entry name" value="S-adenosyl-L-methionine-dependent methyltransferases"/>
    <property type="match status" value="1"/>
</dbReference>
<evidence type="ECO:0000259" key="4">
    <source>
        <dbReference type="PROSITE" id="PS50937"/>
    </source>
</evidence>
<dbReference type="GO" id="GO:0008168">
    <property type="term" value="F:methyltransferase activity"/>
    <property type="evidence" value="ECO:0007669"/>
    <property type="project" value="UniProtKB-KW"/>
</dbReference>
<evidence type="ECO:0000313" key="6">
    <source>
        <dbReference type="Proteomes" id="UP000198956"/>
    </source>
</evidence>
<dbReference type="InterPro" id="IPR047057">
    <property type="entry name" value="MerR_fam"/>
</dbReference>
<dbReference type="GO" id="GO:0003700">
    <property type="term" value="F:DNA-binding transcription factor activity"/>
    <property type="evidence" value="ECO:0007669"/>
    <property type="project" value="InterPro"/>
</dbReference>
<keyword evidence="5" id="KW-0489">Methyltransferase</keyword>
<dbReference type="PANTHER" id="PTHR30204:SF94">
    <property type="entry name" value="HEAVY METAL-DEPENDENT TRANSCRIPTIONAL REGULATOR HI_0293-RELATED"/>
    <property type="match status" value="1"/>
</dbReference>
<evidence type="ECO:0000256" key="3">
    <source>
        <dbReference type="ARBA" id="ARBA00023163"/>
    </source>
</evidence>
<dbReference type="PANTHER" id="PTHR30204">
    <property type="entry name" value="REDOX-CYCLING DRUG-SENSING TRANSCRIPTIONAL ACTIVATOR SOXR"/>
    <property type="match status" value="1"/>
</dbReference>
<dbReference type="SUPFAM" id="SSF46955">
    <property type="entry name" value="Putative DNA-binding domain"/>
    <property type="match status" value="1"/>
</dbReference>
<dbReference type="GO" id="GO:0003677">
    <property type="term" value="F:DNA binding"/>
    <property type="evidence" value="ECO:0007669"/>
    <property type="project" value="UniProtKB-KW"/>
</dbReference>
<accession>A0A1G8A4L7</accession>
<dbReference type="InterPro" id="IPR029063">
    <property type="entry name" value="SAM-dependent_MTases_sf"/>
</dbReference>
<keyword evidence="5" id="KW-0808">Transferase</keyword>
<evidence type="ECO:0000256" key="1">
    <source>
        <dbReference type="ARBA" id="ARBA00023015"/>
    </source>
</evidence>
<protein>
    <submittedName>
        <fullName evidence="5">Putative AdoMet-dependent methyltransferase</fullName>
    </submittedName>
</protein>
<dbReference type="CDD" id="cd02440">
    <property type="entry name" value="AdoMet_MTases"/>
    <property type="match status" value="1"/>
</dbReference>
<dbReference type="SMART" id="SM00422">
    <property type="entry name" value="HTH_MERR"/>
    <property type="match status" value="1"/>
</dbReference>
<dbReference type="Gene3D" id="3.40.50.150">
    <property type="entry name" value="Vaccinia Virus protein VP39"/>
    <property type="match status" value="1"/>
</dbReference>
<dbReference type="InterPro" id="IPR009061">
    <property type="entry name" value="DNA-bd_dom_put_sf"/>
</dbReference>
<proteinExistence type="predicted"/>
<sequence>MNIMKIKEIANKLNISPRAIRFYEEKGLISPVKQEHNQYRTFTEKEIWRLQTILSLREAGMTIEDIKKALAEVDKEDKEELLYYLELQRSVMFSQWLELKQILETTDQMIGLMKQQQSLDLHNIFELAEGSKRLRESRKNWYDKWNFDHKASSHDEYVRNNNDEYQNYEEALDMIVQWVSPQQNEWGLDIGNGTGNLAGKFLTRNIKMAAIDQSKEMLKQCRRKFPNMETKLGNFLAIPYLDEDFDFVVTSFAFHHLTHEQKKLALTEMRRVLKPHGRICIADLMFENRKKQVEYLQDLSEKGMNNTVKAIQDEYYSILTDLLEWFDKNRYITKYHQINDFLYIVYAVPI</sequence>
<dbReference type="Pfam" id="PF13649">
    <property type="entry name" value="Methyltransf_25"/>
    <property type="match status" value="1"/>
</dbReference>
<keyword evidence="3" id="KW-0804">Transcription</keyword>
<organism evidence="5 6">
    <name type="scientific">Aneurinibacillus thermoaerophilus</name>
    <dbReference type="NCBI Taxonomy" id="143495"/>
    <lineage>
        <taxon>Bacteria</taxon>
        <taxon>Bacillati</taxon>
        <taxon>Bacillota</taxon>
        <taxon>Bacilli</taxon>
        <taxon>Bacillales</taxon>
        <taxon>Paenibacillaceae</taxon>
        <taxon>Aneurinibacillus group</taxon>
        <taxon>Aneurinibacillus</taxon>
    </lineage>
</organism>
<dbReference type="EMBL" id="FNDE01000014">
    <property type="protein sequence ID" value="SDH15879.1"/>
    <property type="molecule type" value="Genomic_DNA"/>
</dbReference>